<evidence type="ECO:0000256" key="3">
    <source>
        <dbReference type="ARBA" id="ARBA00022490"/>
    </source>
</evidence>
<evidence type="ECO:0000259" key="13">
    <source>
        <dbReference type="PROSITE" id="PS50110"/>
    </source>
</evidence>
<evidence type="ECO:0000256" key="9">
    <source>
        <dbReference type="ARBA" id="ARBA00024867"/>
    </source>
</evidence>
<proteinExistence type="predicted"/>
<dbReference type="Pfam" id="PF12833">
    <property type="entry name" value="HTH_18"/>
    <property type="match status" value="1"/>
</dbReference>
<evidence type="ECO:0000256" key="11">
    <source>
        <dbReference type="SAM" id="MobiDB-lite"/>
    </source>
</evidence>
<keyword evidence="15" id="KW-1185">Reference proteome</keyword>
<accession>A0AB73T5F5</accession>
<gene>
    <name evidence="14" type="ORF">C7383_105308</name>
</gene>
<dbReference type="GO" id="GO:0000160">
    <property type="term" value="P:phosphorelay signal transduction system"/>
    <property type="evidence" value="ECO:0007669"/>
    <property type="project" value="UniProtKB-KW"/>
</dbReference>
<evidence type="ECO:0000256" key="4">
    <source>
        <dbReference type="ARBA" id="ARBA00022553"/>
    </source>
</evidence>
<dbReference type="PANTHER" id="PTHR42713">
    <property type="entry name" value="HISTIDINE KINASE-RELATED"/>
    <property type="match status" value="1"/>
</dbReference>
<dbReference type="PROSITE" id="PS50110">
    <property type="entry name" value="RESPONSE_REGULATORY"/>
    <property type="match status" value="1"/>
</dbReference>
<dbReference type="Proteomes" id="UP000245412">
    <property type="component" value="Unassembled WGS sequence"/>
</dbReference>
<dbReference type="PRINTS" id="PR00032">
    <property type="entry name" value="HTHARAC"/>
</dbReference>
<evidence type="ECO:0000256" key="7">
    <source>
        <dbReference type="ARBA" id="ARBA00023125"/>
    </source>
</evidence>
<dbReference type="SUPFAM" id="SSF46689">
    <property type="entry name" value="Homeodomain-like"/>
    <property type="match status" value="2"/>
</dbReference>
<dbReference type="GO" id="GO:0003700">
    <property type="term" value="F:DNA-binding transcription factor activity"/>
    <property type="evidence" value="ECO:0007669"/>
    <property type="project" value="InterPro"/>
</dbReference>
<dbReference type="SUPFAM" id="SSF52172">
    <property type="entry name" value="CheY-like"/>
    <property type="match status" value="1"/>
</dbReference>
<keyword evidence="3" id="KW-0963">Cytoplasm</keyword>
<dbReference type="AlphaFoldDB" id="A0AB73T5F5"/>
<comment type="subcellular location">
    <subcellularLocation>
        <location evidence="1">Cytoplasm</location>
    </subcellularLocation>
</comment>
<dbReference type="PANTHER" id="PTHR42713:SF3">
    <property type="entry name" value="TRANSCRIPTIONAL REGULATORY PROTEIN HPTR"/>
    <property type="match status" value="1"/>
</dbReference>
<dbReference type="InterPro" id="IPR011006">
    <property type="entry name" value="CheY-like_superfamily"/>
</dbReference>
<evidence type="ECO:0000256" key="6">
    <source>
        <dbReference type="ARBA" id="ARBA00023015"/>
    </source>
</evidence>
<comment type="function">
    <text evidence="9">May play the central regulatory role in sporulation. It may be an element of the effector pathway responsible for the activation of sporulation genes in response to nutritional stress. Spo0A may act in concert with spo0H (a sigma factor) to control the expression of some genes that are critical to the sporulation process.</text>
</comment>
<dbReference type="SMART" id="SM00448">
    <property type="entry name" value="REC"/>
    <property type="match status" value="1"/>
</dbReference>
<evidence type="ECO:0000256" key="10">
    <source>
        <dbReference type="PROSITE-ProRule" id="PRU00169"/>
    </source>
</evidence>
<keyword evidence="8" id="KW-0804">Transcription</keyword>
<feature type="domain" description="Response regulatory" evidence="13">
    <location>
        <begin position="3"/>
        <end position="120"/>
    </location>
</feature>
<dbReference type="CDD" id="cd17536">
    <property type="entry name" value="REC_YesN-like"/>
    <property type="match status" value="1"/>
</dbReference>
<evidence type="ECO:0000256" key="8">
    <source>
        <dbReference type="ARBA" id="ARBA00023163"/>
    </source>
</evidence>
<evidence type="ECO:0000259" key="12">
    <source>
        <dbReference type="PROSITE" id="PS01124"/>
    </source>
</evidence>
<dbReference type="PROSITE" id="PS01124">
    <property type="entry name" value="HTH_ARAC_FAMILY_2"/>
    <property type="match status" value="1"/>
</dbReference>
<feature type="modified residue" description="4-aspartylphosphate" evidence="10">
    <location>
        <position position="55"/>
    </location>
</feature>
<dbReference type="InterPro" id="IPR051552">
    <property type="entry name" value="HptR"/>
</dbReference>
<keyword evidence="5" id="KW-0902">Two-component regulatory system</keyword>
<keyword evidence="7" id="KW-0238">DNA-binding</keyword>
<reference evidence="14 15" key="1">
    <citation type="submission" date="2018-05" db="EMBL/GenBank/DDBJ databases">
        <authorList>
            <person name="Goeker M."/>
            <person name="Huntemann M."/>
            <person name="Clum A."/>
            <person name="Pillay M."/>
            <person name="Palaniappan K."/>
            <person name="Varghese N."/>
            <person name="Mikhailova N."/>
            <person name="Stamatis D."/>
            <person name="Reddy T."/>
            <person name="Daum C."/>
            <person name="Shapiro N."/>
            <person name="Ivanova N."/>
            <person name="Kyrpides N."/>
            <person name="Woyke T."/>
        </authorList>
    </citation>
    <scope>NUCLEOTIDE SEQUENCE [LARGE SCALE GENOMIC DNA]</scope>
    <source>
        <strain evidence="14 15">DSM 26524</strain>
    </source>
</reference>
<feature type="domain" description="HTH araC/xylS-type" evidence="12">
    <location>
        <begin position="161"/>
        <end position="259"/>
    </location>
</feature>
<keyword evidence="6" id="KW-0805">Transcription regulation</keyword>
<keyword evidence="4 10" id="KW-0597">Phosphoprotein</keyword>
<protein>
    <recommendedName>
        <fullName evidence="2">Stage 0 sporulation protein A homolog</fullName>
    </recommendedName>
</protein>
<dbReference type="InterPro" id="IPR009057">
    <property type="entry name" value="Homeodomain-like_sf"/>
</dbReference>
<evidence type="ECO:0000313" key="14">
    <source>
        <dbReference type="EMBL" id="PWJ76271.1"/>
    </source>
</evidence>
<dbReference type="SMART" id="SM00342">
    <property type="entry name" value="HTH_ARAC"/>
    <property type="match status" value="1"/>
</dbReference>
<feature type="compositionally biased region" description="Basic and acidic residues" evidence="11">
    <location>
        <begin position="128"/>
        <end position="140"/>
    </location>
</feature>
<evidence type="ECO:0000256" key="5">
    <source>
        <dbReference type="ARBA" id="ARBA00023012"/>
    </source>
</evidence>
<evidence type="ECO:0000256" key="2">
    <source>
        <dbReference type="ARBA" id="ARBA00018672"/>
    </source>
</evidence>
<comment type="caution">
    <text evidence="14">The sequence shown here is derived from an EMBL/GenBank/DDBJ whole genome shotgun (WGS) entry which is preliminary data.</text>
</comment>
<dbReference type="Gene3D" id="1.10.10.60">
    <property type="entry name" value="Homeodomain-like"/>
    <property type="match status" value="2"/>
</dbReference>
<evidence type="ECO:0000256" key="1">
    <source>
        <dbReference type="ARBA" id="ARBA00004496"/>
    </source>
</evidence>
<name>A0AB73T5F5_9FIRM</name>
<dbReference type="RefSeq" id="WP_109626323.1">
    <property type="nucleotide sequence ID" value="NZ_JANKBI010000003.1"/>
</dbReference>
<evidence type="ECO:0000313" key="15">
    <source>
        <dbReference type="Proteomes" id="UP000245412"/>
    </source>
</evidence>
<dbReference type="EMBL" id="QGGY01000005">
    <property type="protein sequence ID" value="PWJ76271.1"/>
    <property type="molecule type" value="Genomic_DNA"/>
</dbReference>
<dbReference type="InterPro" id="IPR018062">
    <property type="entry name" value="HTH_AraC-typ_CS"/>
</dbReference>
<dbReference type="PROSITE" id="PS00041">
    <property type="entry name" value="HTH_ARAC_FAMILY_1"/>
    <property type="match status" value="1"/>
</dbReference>
<dbReference type="GO" id="GO:0043565">
    <property type="term" value="F:sequence-specific DNA binding"/>
    <property type="evidence" value="ECO:0007669"/>
    <property type="project" value="InterPro"/>
</dbReference>
<sequence length="271" mass="31104">MYDILVVDDERWIRKGIIKMIDGQGSLIGNIMEADSVEAAERLFDECRPHIIISDVRFPKEDGCILCRRIYQKSPKTKIIMLSGYNDFEYVKSALNYKAVDYLLKPVAREALNDAIRRSIEEIRINEKPDIKKQEQDHGSVAKQPQPPVSVTGKNVDDIIRQVTEDIRSNYGEKISLSGISAKYHVSEAYFSSMFKKSMGTTLMNYLMGYRIEKAKELMMTTDRKIVDIAVLVGYPDIHYFNKVFKKLTGEAPRDYKKKLMIELKGGDDDL</sequence>
<dbReference type="Gene3D" id="3.40.50.2300">
    <property type="match status" value="1"/>
</dbReference>
<dbReference type="GO" id="GO:0005737">
    <property type="term" value="C:cytoplasm"/>
    <property type="evidence" value="ECO:0007669"/>
    <property type="project" value="UniProtKB-SubCell"/>
</dbReference>
<organism evidence="14 15">
    <name type="scientific">Murimonas intestini</name>
    <dbReference type="NCBI Taxonomy" id="1337051"/>
    <lineage>
        <taxon>Bacteria</taxon>
        <taxon>Bacillati</taxon>
        <taxon>Bacillota</taxon>
        <taxon>Clostridia</taxon>
        <taxon>Lachnospirales</taxon>
        <taxon>Lachnospiraceae</taxon>
        <taxon>Murimonas</taxon>
    </lineage>
</organism>
<dbReference type="InterPro" id="IPR020449">
    <property type="entry name" value="Tscrpt_reg_AraC-type_HTH"/>
</dbReference>
<dbReference type="Pfam" id="PF00072">
    <property type="entry name" value="Response_reg"/>
    <property type="match status" value="1"/>
</dbReference>
<dbReference type="InterPro" id="IPR001789">
    <property type="entry name" value="Sig_transdc_resp-reg_receiver"/>
</dbReference>
<dbReference type="InterPro" id="IPR018060">
    <property type="entry name" value="HTH_AraC"/>
</dbReference>
<feature type="region of interest" description="Disordered" evidence="11">
    <location>
        <begin position="128"/>
        <end position="149"/>
    </location>
</feature>